<gene>
    <name evidence="1" type="ORF">L2E82_06410</name>
</gene>
<protein>
    <submittedName>
        <fullName evidence="1">Uncharacterized protein</fullName>
    </submittedName>
</protein>
<sequence>MERKVVGFCAVAAVLGIISAATGFAGESTRIKISQVSIQNGLCVYPTSPALALGIIAAMFTIVTRIYMSVLFGSSRCRKINPNPNPLSNLFFVLSWVASVVAVVILLTAAVLNNKQSRVNIDPSYGFITSCYVVKPGIFAAGGVLALLSAVFGIAAYVILPSATKATTSPTVALPVMGVNVDLANYPVPYPPQQYPIYPPQQYPIYPPQQYPQKL</sequence>
<accession>A0ACB9HB25</accession>
<organism evidence="1 2">
    <name type="scientific">Cichorium intybus</name>
    <name type="common">Chicory</name>
    <dbReference type="NCBI Taxonomy" id="13427"/>
    <lineage>
        <taxon>Eukaryota</taxon>
        <taxon>Viridiplantae</taxon>
        <taxon>Streptophyta</taxon>
        <taxon>Embryophyta</taxon>
        <taxon>Tracheophyta</taxon>
        <taxon>Spermatophyta</taxon>
        <taxon>Magnoliopsida</taxon>
        <taxon>eudicotyledons</taxon>
        <taxon>Gunneridae</taxon>
        <taxon>Pentapetalae</taxon>
        <taxon>asterids</taxon>
        <taxon>campanulids</taxon>
        <taxon>Asterales</taxon>
        <taxon>Asteraceae</taxon>
        <taxon>Cichorioideae</taxon>
        <taxon>Cichorieae</taxon>
        <taxon>Cichoriinae</taxon>
        <taxon>Cichorium</taxon>
    </lineage>
</organism>
<reference evidence="1 2" key="2">
    <citation type="journal article" date="2022" name="Mol. Ecol. Resour.">
        <title>The genomes of chicory, endive, great burdock and yacon provide insights into Asteraceae paleo-polyploidization history and plant inulin production.</title>
        <authorList>
            <person name="Fan W."/>
            <person name="Wang S."/>
            <person name="Wang H."/>
            <person name="Wang A."/>
            <person name="Jiang F."/>
            <person name="Liu H."/>
            <person name="Zhao H."/>
            <person name="Xu D."/>
            <person name="Zhang Y."/>
        </authorList>
    </citation>
    <scope>NUCLEOTIDE SEQUENCE [LARGE SCALE GENOMIC DNA]</scope>
    <source>
        <strain evidence="2">cv. Punajuju</strain>
        <tissue evidence="1">Leaves</tissue>
    </source>
</reference>
<comment type="caution">
    <text evidence="1">The sequence shown here is derived from an EMBL/GenBank/DDBJ whole genome shotgun (WGS) entry which is preliminary data.</text>
</comment>
<keyword evidence="2" id="KW-1185">Reference proteome</keyword>
<dbReference type="Proteomes" id="UP001055811">
    <property type="component" value="Linkage Group LG01"/>
</dbReference>
<dbReference type="EMBL" id="CM042009">
    <property type="protein sequence ID" value="KAI3792528.1"/>
    <property type="molecule type" value="Genomic_DNA"/>
</dbReference>
<evidence type="ECO:0000313" key="1">
    <source>
        <dbReference type="EMBL" id="KAI3792528.1"/>
    </source>
</evidence>
<evidence type="ECO:0000313" key="2">
    <source>
        <dbReference type="Proteomes" id="UP001055811"/>
    </source>
</evidence>
<reference evidence="2" key="1">
    <citation type="journal article" date="2022" name="Mol. Ecol. Resour.">
        <title>The genomes of chicory, endive, great burdock and yacon provide insights into Asteraceae palaeo-polyploidization history and plant inulin production.</title>
        <authorList>
            <person name="Fan W."/>
            <person name="Wang S."/>
            <person name="Wang H."/>
            <person name="Wang A."/>
            <person name="Jiang F."/>
            <person name="Liu H."/>
            <person name="Zhao H."/>
            <person name="Xu D."/>
            <person name="Zhang Y."/>
        </authorList>
    </citation>
    <scope>NUCLEOTIDE SEQUENCE [LARGE SCALE GENOMIC DNA]</scope>
    <source>
        <strain evidence="2">cv. Punajuju</strain>
    </source>
</reference>
<name>A0ACB9HB25_CICIN</name>
<proteinExistence type="predicted"/>